<dbReference type="InterPro" id="IPR028978">
    <property type="entry name" value="Chorismate_lyase_/UTRA_dom_sf"/>
</dbReference>
<dbReference type="GO" id="GO:0045892">
    <property type="term" value="P:negative regulation of DNA-templated transcription"/>
    <property type="evidence" value="ECO:0007669"/>
    <property type="project" value="UniProtKB-UniRule"/>
</dbReference>
<evidence type="ECO:0000256" key="1">
    <source>
        <dbReference type="ARBA" id="ARBA00023015"/>
    </source>
</evidence>
<dbReference type="AlphaFoldDB" id="A0A553GVE4"/>
<dbReference type="SMART" id="SM00345">
    <property type="entry name" value="HTH_GNTR"/>
    <property type="match status" value="1"/>
</dbReference>
<dbReference type="InterPro" id="IPR050679">
    <property type="entry name" value="Bact_HTH_transcr_reg"/>
</dbReference>
<dbReference type="CDD" id="cd07377">
    <property type="entry name" value="WHTH_GntR"/>
    <property type="match status" value="1"/>
</dbReference>
<dbReference type="SMART" id="SM00866">
    <property type="entry name" value="UTRA"/>
    <property type="match status" value="1"/>
</dbReference>
<dbReference type="PANTHER" id="PTHR44846:SF16">
    <property type="entry name" value="TRANSCRIPTIONAL REGULATOR PHNF-RELATED"/>
    <property type="match status" value="1"/>
</dbReference>
<dbReference type="PROSITE" id="PS50949">
    <property type="entry name" value="HTH_GNTR"/>
    <property type="match status" value="1"/>
</dbReference>
<dbReference type="EMBL" id="VJOY01000015">
    <property type="protein sequence ID" value="TRX73472.1"/>
    <property type="molecule type" value="Genomic_DNA"/>
</dbReference>
<dbReference type="PANTHER" id="PTHR44846">
    <property type="entry name" value="MANNOSYL-D-GLYCERATE TRANSPORT/METABOLISM SYSTEM REPRESSOR MNGR-RELATED"/>
    <property type="match status" value="1"/>
</dbReference>
<dbReference type="SUPFAM" id="SSF64288">
    <property type="entry name" value="Chorismate lyase-like"/>
    <property type="match status" value="1"/>
</dbReference>
<evidence type="ECO:0000313" key="6">
    <source>
        <dbReference type="EMBL" id="TRX73472.1"/>
    </source>
</evidence>
<dbReference type="GO" id="GO:0006547">
    <property type="term" value="P:L-histidine metabolic process"/>
    <property type="evidence" value="ECO:0007669"/>
    <property type="project" value="UniProtKB-UniRule"/>
</dbReference>
<dbReference type="InterPro" id="IPR011663">
    <property type="entry name" value="UTRA"/>
</dbReference>
<dbReference type="InterPro" id="IPR036388">
    <property type="entry name" value="WH-like_DNA-bd_sf"/>
</dbReference>
<dbReference type="NCBIfam" id="TIGR02018">
    <property type="entry name" value="his_ut_repres"/>
    <property type="match status" value="1"/>
</dbReference>
<dbReference type="Gene3D" id="1.10.10.10">
    <property type="entry name" value="Winged helix-like DNA-binding domain superfamily/Winged helix DNA-binding domain"/>
    <property type="match status" value="1"/>
</dbReference>
<dbReference type="GO" id="GO:0003700">
    <property type="term" value="F:DNA-binding transcription factor activity"/>
    <property type="evidence" value="ECO:0007669"/>
    <property type="project" value="UniProtKB-UniRule"/>
</dbReference>
<keyword evidence="1" id="KW-0805">Transcription regulation</keyword>
<keyword evidence="7" id="KW-1185">Reference proteome</keyword>
<feature type="domain" description="HTH gntR-type" evidence="5">
    <location>
        <begin position="7"/>
        <end position="75"/>
    </location>
</feature>
<reference evidence="6 7" key="1">
    <citation type="submission" date="2019-07" db="EMBL/GenBank/DDBJ databases">
        <title>Pseudomonas mangiferae sp. nov., isolated from bark of mango tree in Thailand.</title>
        <authorList>
            <person name="Srisuk N."/>
            <person name="Anurat P."/>
        </authorList>
    </citation>
    <scope>NUCLEOTIDE SEQUENCE [LARGE SCALE GENOMIC DNA]</scope>
    <source>
        <strain evidence="6 7">DMKU_BBB3-04</strain>
    </source>
</reference>
<dbReference type="OrthoDB" id="9808698at2"/>
<evidence type="ECO:0000259" key="5">
    <source>
        <dbReference type="PROSITE" id="PS50949"/>
    </source>
</evidence>
<evidence type="ECO:0000256" key="2">
    <source>
        <dbReference type="ARBA" id="ARBA00023125"/>
    </source>
</evidence>
<keyword evidence="2" id="KW-0238">DNA-binding</keyword>
<dbReference type="RefSeq" id="WP_143489743.1">
    <property type="nucleotide sequence ID" value="NZ_VJOY01000015.1"/>
</dbReference>
<dbReference type="InterPro" id="IPR000524">
    <property type="entry name" value="Tscrpt_reg_HTH_GntR"/>
</dbReference>
<gene>
    <name evidence="6" type="primary">hutC</name>
    <name evidence="6" type="ORF">FM069_17880</name>
</gene>
<organism evidence="6 7">
    <name type="scientific">Pseudomonas mangiferae</name>
    <dbReference type="NCBI Taxonomy" id="2593654"/>
    <lineage>
        <taxon>Bacteria</taxon>
        <taxon>Pseudomonadati</taxon>
        <taxon>Pseudomonadota</taxon>
        <taxon>Gammaproteobacteria</taxon>
        <taxon>Pseudomonadales</taxon>
        <taxon>Pseudomonadaceae</taxon>
        <taxon>Pseudomonas</taxon>
    </lineage>
</organism>
<dbReference type="PRINTS" id="PR00035">
    <property type="entry name" value="HTHGNTR"/>
</dbReference>
<dbReference type="InterPro" id="IPR036390">
    <property type="entry name" value="WH_DNA-bd_sf"/>
</dbReference>
<name>A0A553GVE4_9PSED</name>
<evidence type="ECO:0000256" key="4">
    <source>
        <dbReference type="NCBIfam" id="TIGR02018"/>
    </source>
</evidence>
<accession>A0A553GVE4</accession>
<evidence type="ECO:0000313" key="7">
    <source>
        <dbReference type="Proteomes" id="UP000315235"/>
    </source>
</evidence>
<comment type="caution">
    <text evidence="6">The sequence shown here is derived from an EMBL/GenBank/DDBJ whole genome shotgun (WGS) entry which is preliminary data.</text>
</comment>
<keyword evidence="3" id="KW-0804">Transcription</keyword>
<proteinExistence type="predicted"/>
<dbReference type="Gene3D" id="3.40.1410.10">
    <property type="entry name" value="Chorismate lyase-like"/>
    <property type="match status" value="1"/>
</dbReference>
<sequence>MDIPGPQPQYLRIKTHILAAIRDGALRPGDRIPAETSLAGQFGVSRMTVNRAIRELADAGVVQRFVGDGTYIAEPRAESPLTEIRNIAEEIRNRGHQYSARVVTLVQVSADEDIAQRLGLRLAEPVFHSLIVHCENEVPVQLEERHVNPALCPDYLEQDFLRITPNQHLTRTCPLTDVEHLLSARLPGPRERDLLGIAGDEPCLLLLRRTWSGGRLVSVARLWHPGSRYALRSHIHLADAGPGHDA</sequence>
<dbReference type="SUPFAM" id="SSF46785">
    <property type="entry name" value="Winged helix' DNA-binding domain"/>
    <property type="match status" value="1"/>
</dbReference>
<protein>
    <recommendedName>
        <fullName evidence="4">Histidine utilization repressor</fullName>
    </recommendedName>
</protein>
<dbReference type="Proteomes" id="UP000315235">
    <property type="component" value="Unassembled WGS sequence"/>
</dbReference>
<dbReference type="GO" id="GO:0003677">
    <property type="term" value="F:DNA binding"/>
    <property type="evidence" value="ECO:0007669"/>
    <property type="project" value="UniProtKB-UniRule"/>
</dbReference>
<dbReference type="Pfam" id="PF00392">
    <property type="entry name" value="GntR"/>
    <property type="match status" value="1"/>
</dbReference>
<evidence type="ECO:0000256" key="3">
    <source>
        <dbReference type="ARBA" id="ARBA00023163"/>
    </source>
</evidence>
<dbReference type="Pfam" id="PF07702">
    <property type="entry name" value="UTRA"/>
    <property type="match status" value="1"/>
</dbReference>
<dbReference type="InterPro" id="IPR010248">
    <property type="entry name" value="His_ut_repres"/>
</dbReference>